<keyword evidence="3 5" id="KW-0842">Viral occlusion body</keyword>
<protein>
    <recommendedName>
        <fullName evidence="2 5">Polyhedrin</fullName>
    </recommendedName>
    <alternativeName>
        <fullName evidence="4 5">Major occlusion protein</fullName>
    </alternativeName>
</protein>
<dbReference type="OrthoDB" id="6325at10239"/>
<name>A0A172WZ62_9ABAC</name>
<evidence type="ECO:0000256" key="2">
    <source>
        <dbReference type="ARBA" id="ARBA00013369"/>
    </source>
</evidence>
<organism evidence="6 7">
    <name type="scientific">Catopsilia pomona nucleopolyhedrovirus</name>
    <dbReference type="NCBI Taxonomy" id="1850906"/>
    <lineage>
        <taxon>Viruses</taxon>
        <taxon>Viruses incertae sedis</taxon>
        <taxon>Naldaviricetes</taxon>
        <taxon>Lefavirales</taxon>
        <taxon>Baculoviridae</taxon>
        <taxon>Alphabaculovirus</taxon>
        <taxon>Alphabaculovirus capomonae</taxon>
    </lineage>
</organism>
<dbReference type="GO" id="GO:0005198">
    <property type="term" value="F:structural molecule activity"/>
    <property type="evidence" value="ECO:0007669"/>
    <property type="project" value="InterPro"/>
</dbReference>
<evidence type="ECO:0000256" key="3">
    <source>
        <dbReference type="ARBA" id="ARBA00023282"/>
    </source>
</evidence>
<evidence type="ECO:0000256" key="5">
    <source>
        <dbReference type="RuleBase" id="RU004950"/>
    </source>
</evidence>
<sequence>MPSYSSDDYSYRSSIGRTYVYDNKYYKNLGAIIKNAKRKRHLEEHEEEERHLDPLDNYMVAQDPFLGPGKNQKLTLFKEIRNVKPDTMKLVVNWSGKEFLRETWTRFVEDSFPIVNDQEVMDVFLVLNLRPTRPNRCYKFLAQHALRWDCDYVPHEVIRIVEPSYVGMNNEYRISLAKKGGGCPIMNIHSEYTNSFESFVNRVIWENFYKPIVYIGTDSAEEEEILIEVSLVFKVKEFAPDAPLFTGPAY</sequence>
<comment type="similarity">
    <text evidence="1 5">Belongs to the polyhedrin family.</text>
</comment>
<dbReference type="EMBL" id="KU565883">
    <property type="protein sequence ID" value="ANF29650.1"/>
    <property type="molecule type" value="Genomic_DNA"/>
</dbReference>
<evidence type="ECO:0000313" key="6">
    <source>
        <dbReference type="EMBL" id="ANF29650.1"/>
    </source>
</evidence>
<dbReference type="Proteomes" id="UP000203996">
    <property type="component" value="Segment"/>
</dbReference>
<reference evidence="6 7" key="1">
    <citation type="journal article" date="2016" name="PLoS ONE">
        <title>Genome Sequencing and Analysis of Catopsilia pomona nucleopolyhedrovirus: A Distinct Species in Group I Alphabaculovirus.</title>
        <authorList>
            <person name="Wang J."/>
            <person name="Zhu Z."/>
            <person name="Zhang L."/>
            <person name="Hou D."/>
            <person name="Wang M."/>
            <person name="Arif B."/>
            <person name="Kou Z."/>
            <person name="Wang H."/>
            <person name="Deng F."/>
            <person name="Hu Z."/>
        </authorList>
    </citation>
    <scope>NUCLEOTIDE SEQUENCE [LARGE SCALE GENOMIC DNA]</scope>
    <source>
        <strain evidence="6">416</strain>
    </source>
</reference>
<gene>
    <name evidence="6" type="ORF">CapoNPV_001</name>
</gene>
<dbReference type="InterPro" id="IPR001746">
    <property type="entry name" value="Polyhedrin"/>
</dbReference>
<accession>A0A172WZ62</accession>
<dbReference type="Pfam" id="PF00738">
    <property type="entry name" value="Polyhedrin"/>
    <property type="match status" value="1"/>
</dbReference>
<dbReference type="RefSeq" id="YP_009255258.1">
    <property type="nucleotide sequence ID" value="NC_030240.1"/>
</dbReference>
<keyword evidence="7" id="KW-1185">Reference proteome</keyword>
<evidence type="ECO:0000313" key="7">
    <source>
        <dbReference type="Proteomes" id="UP000203996"/>
    </source>
</evidence>
<proteinExistence type="inferred from homology"/>
<evidence type="ECO:0000256" key="1">
    <source>
        <dbReference type="ARBA" id="ARBA00007016"/>
    </source>
</evidence>
<evidence type="ECO:0000256" key="4">
    <source>
        <dbReference type="ARBA" id="ARBA00030662"/>
    </source>
</evidence>
<dbReference type="KEGG" id="vg:27924355"/>
<comment type="function">
    <text evidence="5">Major component of the virus occlusion bodies, which are large proteinaceous structures (polyhedra), that protect the virus from the outside environment for extended periods until they are ingested by insect larvae.</text>
</comment>
<dbReference type="GeneID" id="27924355"/>
<dbReference type="GO" id="GO:0039679">
    <property type="term" value="C:viral occlusion body"/>
    <property type="evidence" value="ECO:0007669"/>
    <property type="project" value="UniProtKB-KW"/>
</dbReference>